<organism evidence="2 3">
    <name type="scientific">Portunus trituberculatus</name>
    <name type="common">Swimming crab</name>
    <name type="synonym">Neptunus trituberculatus</name>
    <dbReference type="NCBI Taxonomy" id="210409"/>
    <lineage>
        <taxon>Eukaryota</taxon>
        <taxon>Metazoa</taxon>
        <taxon>Ecdysozoa</taxon>
        <taxon>Arthropoda</taxon>
        <taxon>Crustacea</taxon>
        <taxon>Multicrustacea</taxon>
        <taxon>Malacostraca</taxon>
        <taxon>Eumalacostraca</taxon>
        <taxon>Eucarida</taxon>
        <taxon>Decapoda</taxon>
        <taxon>Pleocyemata</taxon>
        <taxon>Brachyura</taxon>
        <taxon>Eubrachyura</taxon>
        <taxon>Portunoidea</taxon>
        <taxon>Portunidae</taxon>
        <taxon>Portuninae</taxon>
        <taxon>Portunus</taxon>
    </lineage>
</organism>
<dbReference type="Proteomes" id="UP000324222">
    <property type="component" value="Unassembled WGS sequence"/>
</dbReference>
<sequence>MENLATAGLSQKRLSSPVPFLPYPSFLPTDPHWESYHHSPQRILNPPLAGWDISPYEQCAEGRKVGCWVVGIPLTSTYHRIALLDRLGGRSNGVIAHLRPPVIQKIGRRVLTHNQPSLPGPPADELVTGFIFLSDTTHREAEQRSPVRKATSSWSEMTGVPAGSQPATSIPAWEQLLGATFVLVRVVSRSLSNANIALFVSRPGPHKKLGGQRAYEIYYLMRGKVRKADSEQLARLLWEAASREQRRGVGAISEAYTRSRPRLDGMLFITTN</sequence>
<dbReference type="EMBL" id="VSRR010000741">
    <property type="protein sequence ID" value="MPC19128.1"/>
    <property type="molecule type" value="Genomic_DNA"/>
</dbReference>
<accession>A0A5B7DCW3</accession>
<keyword evidence="3" id="KW-1185">Reference proteome</keyword>
<evidence type="ECO:0000313" key="2">
    <source>
        <dbReference type="EMBL" id="MPC19128.1"/>
    </source>
</evidence>
<protein>
    <submittedName>
        <fullName evidence="2">Uncharacterized protein</fullName>
    </submittedName>
</protein>
<evidence type="ECO:0000313" key="3">
    <source>
        <dbReference type="Proteomes" id="UP000324222"/>
    </source>
</evidence>
<name>A0A5B7DCW3_PORTR</name>
<dbReference type="AlphaFoldDB" id="A0A5B7DCW3"/>
<comment type="caution">
    <text evidence="2">The sequence shown here is derived from an EMBL/GenBank/DDBJ whole genome shotgun (WGS) entry which is preliminary data.</text>
</comment>
<gene>
    <name evidence="2" type="ORF">E2C01_012036</name>
</gene>
<reference evidence="2 3" key="1">
    <citation type="submission" date="2019-05" db="EMBL/GenBank/DDBJ databases">
        <title>Another draft genome of Portunus trituberculatus and its Hox gene families provides insights of decapod evolution.</title>
        <authorList>
            <person name="Jeong J.-H."/>
            <person name="Song I."/>
            <person name="Kim S."/>
            <person name="Choi T."/>
            <person name="Kim D."/>
            <person name="Ryu S."/>
            <person name="Kim W."/>
        </authorList>
    </citation>
    <scope>NUCLEOTIDE SEQUENCE [LARGE SCALE GENOMIC DNA]</scope>
    <source>
        <tissue evidence="2">Muscle</tissue>
    </source>
</reference>
<evidence type="ECO:0000256" key="1">
    <source>
        <dbReference type="SAM" id="MobiDB-lite"/>
    </source>
</evidence>
<feature type="region of interest" description="Disordered" evidence="1">
    <location>
        <begin position="141"/>
        <end position="161"/>
    </location>
</feature>
<proteinExistence type="predicted"/>